<protein>
    <submittedName>
        <fullName evidence="1">SEL1-like repeat protein</fullName>
    </submittedName>
</protein>
<organism evidence="1 2">
    <name type="scientific">Oxalobacter vibrioformis</name>
    <dbReference type="NCBI Taxonomy" id="933080"/>
    <lineage>
        <taxon>Bacteria</taxon>
        <taxon>Pseudomonadati</taxon>
        <taxon>Pseudomonadota</taxon>
        <taxon>Betaproteobacteria</taxon>
        <taxon>Burkholderiales</taxon>
        <taxon>Oxalobacteraceae</taxon>
        <taxon>Oxalobacter</taxon>
    </lineage>
</organism>
<dbReference type="KEGG" id="ovb:NB640_11645"/>
<proteinExistence type="predicted"/>
<evidence type="ECO:0000313" key="1">
    <source>
        <dbReference type="EMBL" id="WAW09857.1"/>
    </source>
</evidence>
<dbReference type="Proteomes" id="UP001156215">
    <property type="component" value="Chromosome"/>
</dbReference>
<dbReference type="RefSeq" id="WP_269308861.1">
    <property type="nucleotide sequence ID" value="NZ_CP098242.1"/>
</dbReference>
<dbReference type="InterPro" id="IPR011990">
    <property type="entry name" value="TPR-like_helical_dom_sf"/>
</dbReference>
<evidence type="ECO:0000313" key="2">
    <source>
        <dbReference type="Proteomes" id="UP001156215"/>
    </source>
</evidence>
<accession>A0A9E9LWA0</accession>
<dbReference type="Gene3D" id="1.25.40.10">
    <property type="entry name" value="Tetratricopeptide repeat domain"/>
    <property type="match status" value="1"/>
</dbReference>
<keyword evidence="2" id="KW-1185">Reference proteome</keyword>
<dbReference type="SUPFAM" id="SSF81901">
    <property type="entry name" value="HCP-like"/>
    <property type="match status" value="1"/>
</dbReference>
<sequence>MMGKIYEEGRGGIATDREKAQLWYQRAAAKGEERAIRKTGMPRAD</sequence>
<name>A0A9E9LWA0_9BURK</name>
<gene>
    <name evidence="1" type="ORF">NB640_11645</name>
</gene>
<reference evidence="1" key="1">
    <citation type="journal article" date="2022" name="Front. Microbiol.">
        <title>New perspectives on an old grouping: The genomic and phenotypic variability of Oxalobacter formigenes and the implications for calcium oxalate stone prevention.</title>
        <authorList>
            <person name="Chmiel J.A."/>
            <person name="Carr C."/>
            <person name="Stuivenberg G.A."/>
            <person name="Venema R."/>
            <person name="Chanyi R.M."/>
            <person name="Al K.F."/>
            <person name="Giguere D."/>
            <person name="Say H."/>
            <person name="Akouris P.P."/>
            <person name="Dominguez Romero S.A."/>
            <person name="Kwong A."/>
            <person name="Tai V."/>
            <person name="Koval S.F."/>
            <person name="Razvi H."/>
            <person name="Bjazevic J."/>
            <person name="Burton J.P."/>
        </authorList>
    </citation>
    <scope>NUCLEOTIDE SEQUENCE</scope>
    <source>
        <strain evidence="1">WoOx3</strain>
    </source>
</reference>
<dbReference type="EMBL" id="CP098242">
    <property type="protein sequence ID" value="WAW09857.1"/>
    <property type="molecule type" value="Genomic_DNA"/>
</dbReference>
<dbReference type="AlphaFoldDB" id="A0A9E9LWA0"/>